<reference evidence="1 2" key="1">
    <citation type="journal article" date="2009" name="Stand. Genomic Sci.">
        <title>Complete genome sequence of Catenulispora acidiphila type strain (ID 139908).</title>
        <authorList>
            <person name="Copeland A."/>
            <person name="Lapidus A."/>
            <person name="Glavina Del Rio T."/>
            <person name="Nolan M."/>
            <person name="Lucas S."/>
            <person name="Chen F."/>
            <person name="Tice H."/>
            <person name="Cheng J.F."/>
            <person name="Bruce D."/>
            <person name="Goodwin L."/>
            <person name="Pitluck S."/>
            <person name="Mikhailova N."/>
            <person name="Pati A."/>
            <person name="Ivanova N."/>
            <person name="Mavromatis K."/>
            <person name="Chen A."/>
            <person name="Palaniappan K."/>
            <person name="Chain P."/>
            <person name="Land M."/>
            <person name="Hauser L."/>
            <person name="Chang Y.J."/>
            <person name="Jeffries C.D."/>
            <person name="Chertkov O."/>
            <person name="Brettin T."/>
            <person name="Detter J.C."/>
            <person name="Han C."/>
            <person name="Ali Z."/>
            <person name="Tindall B.J."/>
            <person name="Goker M."/>
            <person name="Bristow J."/>
            <person name="Eisen J.A."/>
            <person name="Markowitz V."/>
            <person name="Hugenholtz P."/>
            <person name="Kyrpides N.C."/>
            <person name="Klenk H.P."/>
        </authorList>
    </citation>
    <scope>NUCLEOTIDE SEQUENCE [LARGE SCALE GENOMIC DNA]</scope>
    <source>
        <strain evidence="2">DSM 44928 / JCM 14897 / NBRC 102108 / NRRL B-24433 / ID139908</strain>
    </source>
</reference>
<dbReference type="Proteomes" id="UP000000851">
    <property type="component" value="Chromosome"/>
</dbReference>
<proteinExistence type="predicted"/>
<sequence length="195" mass="20913">MSTERDQRRATALANATALFTGLGTREIEDRPARSSRTIGRRVTEVADWFEHWLSRPAPIATVEAVFGTPEPRNTEGHPMAFSMPDNDMVTVTLTAFDDEKVPVPTDFSDPNGDFVAPFTWVEDNTDLGEVAVAEDTLSANVRSHPGQAGLLTLNITDVNGKAMAPVTVQIDPGAATSVGAVFGQPVPRDDNPPA</sequence>
<dbReference type="STRING" id="479433.Caci_2863"/>
<evidence type="ECO:0000313" key="1">
    <source>
        <dbReference type="EMBL" id="ACU71772.1"/>
    </source>
</evidence>
<name>C7Q197_CATAD</name>
<accession>C7Q197</accession>
<dbReference type="EMBL" id="CP001700">
    <property type="protein sequence ID" value="ACU71772.1"/>
    <property type="molecule type" value="Genomic_DNA"/>
</dbReference>
<keyword evidence="2" id="KW-1185">Reference proteome</keyword>
<dbReference type="InParanoid" id="C7Q197"/>
<gene>
    <name evidence="1" type="ordered locus">Caci_2863</name>
</gene>
<dbReference type="AlphaFoldDB" id="C7Q197"/>
<evidence type="ECO:0000313" key="2">
    <source>
        <dbReference type="Proteomes" id="UP000000851"/>
    </source>
</evidence>
<dbReference type="KEGG" id="cai:Caci_2863"/>
<dbReference type="HOGENOM" id="CLU_1394139_0_0_11"/>
<protein>
    <submittedName>
        <fullName evidence="1">Uncharacterized protein</fullName>
    </submittedName>
</protein>
<organism evidence="1 2">
    <name type="scientific">Catenulispora acidiphila (strain DSM 44928 / JCM 14897 / NBRC 102108 / NRRL B-24433 / ID139908)</name>
    <dbReference type="NCBI Taxonomy" id="479433"/>
    <lineage>
        <taxon>Bacteria</taxon>
        <taxon>Bacillati</taxon>
        <taxon>Actinomycetota</taxon>
        <taxon>Actinomycetes</taxon>
        <taxon>Catenulisporales</taxon>
        <taxon>Catenulisporaceae</taxon>
        <taxon>Catenulispora</taxon>
    </lineage>
</organism>